<sequence length="144" mass="16879">MAFTIRQLSCLDARSLREVFRPLFVEDEYTKFTEAWHNRSPRLSLGIYKSKQLVGFALVKGRQLAYIGIDEDFQSFGLGSRLLKEILYLAFENRQNIYLTPANDAVARWYIKHGFYHSYSCEAEGGGLYTVYNAHRYPIRKHRE</sequence>
<dbReference type="EMBL" id="MN740994">
    <property type="protein sequence ID" value="QHU22027.1"/>
    <property type="molecule type" value="Genomic_DNA"/>
</dbReference>
<proteinExistence type="predicted"/>
<protein>
    <recommendedName>
        <fullName evidence="1">N-acetyltransferase domain-containing protein</fullName>
    </recommendedName>
</protein>
<evidence type="ECO:0000259" key="1">
    <source>
        <dbReference type="PROSITE" id="PS51186"/>
    </source>
</evidence>
<dbReference type="AlphaFoldDB" id="A0A6C0KZE2"/>
<dbReference type="CDD" id="cd04301">
    <property type="entry name" value="NAT_SF"/>
    <property type="match status" value="1"/>
</dbReference>
<organism evidence="2">
    <name type="scientific">viral metagenome</name>
    <dbReference type="NCBI Taxonomy" id="1070528"/>
    <lineage>
        <taxon>unclassified sequences</taxon>
        <taxon>metagenomes</taxon>
        <taxon>organismal metagenomes</taxon>
    </lineage>
</organism>
<name>A0A6C0KZE2_9ZZZZ</name>
<dbReference type="InterPro" id="IPR000182">
    <property type="entry name" value="GNAT_dom"/>
</dbReference>
<dbReference type="Pfam" id="PF00583">
    <property type="entry name" value="Acetyltransf_1"/>
    <property type="match status" value="1"/>
</dbReference>
<reference evidence="2" key="1">
    <citation type="journal article" date="2020" name="Nature">
        <title>Giant virus diversity and host interactions through global metagenomics.</title>
        <authorList>
            <person name="Schulz F."/>
            <person name="Roux S."/>
            <person name="Paez-Espino D."/>
            <person name="Jungbluth S."/>
            <person name="Walsh D.A."/>
            <person name="Denef V.J."/>
            <person name="McMahon K.D."/>
            <person name="Konstantinidis K.T."/>
            <person name="Eloe-Fadrosh E.A."/>
            <person name="Kyrpides N.C."/>
            <person name="Woyke T."/>
        </authorList>
    </citation>
    <scope>NUCLEOTIDE SEQUENCE</scope>
    <source>
        <strain evidence="2">GVMAG-S-3300013286-35</strain>
    </source>
</reference>
<dbReference type="InterPro" id="IPR016181">
    <property type="entry name" value="Acyl_CoA_acyltransferase"/>
</dbReference>
<dbReference type="SUPFAM" id="SSF55729">
    <property type="entry name" value="Acyl-CoA N-acyltransferases (Nat)"/>
    <property type="match status" value="1"/>
</dbReference>
<feature type="domain" description="N-acetyltransferase" evidence="1">
    <location>
        <begin position="3"/>
        <end position="138"/>
    </location>
</feature>
<accession>A0A6C0KZE2</accession>
<dbReference type="PROSITE" id="PS51186">
    <property type="entry name" value="GNAT"/>
    <property type="match status" value="1"/>
</dbReference>
<dbReference type="Gene3D" id="3.40.630.30">
    <property type="match status" value="1"/>
</dbReference>
<dbReference type="GO" id="GO:0016747">
    <property type="term" value="F:acyltransferase activity, transferring groups other than amino-acyl groups"/>
    <property type="evidence" value="ECO:0007669"/>
    <property type="project" value="InterPro"/>
</dbReference>
<evidence type="ECO:0000313" key="2">
    <source>
        <dbReference type="EMBL" id="QHU22027.1"/>
    </source>
</evidence>